<dbReference type="PIRSF" id="PIRSF002741">
    <property type="entry name" value="MppA"/>
    <property type="match status" value="1"/>
</dbReference>
<keyword evidence="7" id="KW-1185">Reference proteome</keyword>
<accession>A0ABP4UW39</accession>
<dbReference type="Proteomes" id="UP001500618">
    <property type="component" value="Unassembled WGS sequence"/>
</dbReference>
<organism evidence="6 7">
    <name type="scientific">Fodinicola feengrottensis</name>
    <dbReference type="NCBI Taxonomy" id="435914"/>
    <lineage>
        <taxon>Bacteria</taxon>
        <taxon>Bacillati</taxon>
        <taxon>Actinomycetota</taxon>
        <taxon>Actinomycetes</taxon>
        <taxon>Mycobacteriales</taxon>
        <taxon>Fodinicola</taxon>
    </lineage>
</organism>
<name>A0ABP4UW39_9ACTN</name>
<dbReference type="Pfam" id="PF00496">
    <property type="entry name" value="SBP_bac_5"/>
    <property type="match status" value="1"/>
</dbReference>
<gene>
    <name evidence="6" type="ORF">GCM10009765_70810</name>
</gene>
<feature type="domain" description="Solute-binding protein family 5" evidence="5">
    <location>
        <begin position="79"/>
        <end position="425"/>
    </location>
</feature>
<dbReference type="InterPro" id="IPR030678">
    <property type="entry name" value="Peptide/Ni-bd"/>
</dbReference>
<dbReference type="Gene3D" id="3.10.105.10">
    <property type="entry name" value="Dipeptide-binding Protein, Domain 3"/>
    <property type="match status" value="1"/>
</dbReference>
<protein>
    <submittedName>
        <fullName evidence="6">ABC transporter substrate-binding protein</fullName>
    </submittedName>
</protein>
<feature type="chain" id="PRO_5045196588" evidence="4">
    <location>
        <begin position="23"/>
        <end position="509"/>
    </location>
</feature>
<dbReference type="PANTHER" id="PTHR30290:SF9">
    <property type="entry name" value="OLIGOPEPTIDE-BINDING PROTEIN APPA"/>
    <property type="match status" value="1"/>
</dbReference>
<comment type="similarity">
    <text evidence="1">Belongs to the bacterial solute-binding protein 5 family.</text>
</comment>
<dbReference type="PROSITE" id="PS51257">
    <property type="entry name" value="PROKAR_LIPOPROTEIN"/>
    <property type="match status" value="1"/>
</dbReference>
<evidence type="ECO:0000313" key="7">
    <source>
        <dbReference type="Proteomes" id="UP001500618"/>
    </source>
</evidence>
<dbReference type="Gene3D" id="3.90.76.10">
    <property type="entry name" value="Dipeptide-binding Protein, Domain 1"/>
    <property type="match status" value="1"/>
</dbReference>
<evidence type="ECO:0000256" key="2">
    <source>
        <dbReference type="ARBA" id="ARBA00022448"/>
    </source>
</evidence>
<evidence type="ECO:0000256" key="4">
    <source>
        <dbReference type="SAM" id="SignalP"/>
    </source>
</evidence>
<dbReference type="InterPro" id="IPR000914">
    <property type="entry name" value="SBP_5_dom"/>
</dbReference>
<evidence type="ECO:0000256" key="1">
    <source>
        <dbReference type="ARBA" id="ARBA00005695"/>
    </source>
</evidence>
<evidence type="ECO:0000259" key="5">
    <source>
        <dbReference type="Pfam" id="PF00496"/>
    </source>
</evidence>
<dbReference type="InterPro" id="IPR039424">
    <property type="entry name" value="SBP_5"/>
</dbReference>
<dbReference type="Gene3D" id="3.40.190.10">
    <property type="entry name" value="Periplasmic binding protein-like II"/>
    <property type="match status" value="1"/>
</dbReference>
<proteinExistence type="inferred from homology"/>
<comment type="caution">
    <text evidence="6">The sequence shown here is derived from an EMBL/GenBank/DDBJ whole genome shotgun (WGS) entry which is preliminary data.</text>
</comment>
<dbReference type="RefSeq" id="WP_163573348.1">
    <property type="nucleotide sequence ID" value="NZ_BAAANY010000037.1"/>
</dbReference>
<evidence type="ECO:0000256" key="3">
    <source>
        <dbReference type="ARBA" id="ARBA00022729"/>
    </source>
</evidence>
<dbReference type="PANTHER" id="PTHR30290">
    <property type="entry name" value="PERIPLASMIC BINDING COMPONENT OF ABC TRANSPORTER"/>
    <property type="match status" value="1"/>
</dbReference>
<sequence>MRLSRTWLAALAATVVATGGLAACSPNPSGDATSQGMLTIARTGDIDQLDPARATAFQTVQTLGLVYDTLLTSDDTGNLAPGLATSWQEKGATVTFALRSGVKFHDGTPFTASDVKATLERDLDPKTSSVVRSYLKVITSVAAPSSTSVVLTLQHPDTSLLTALTYVGASILAEKDIKAGTVARKPNGTGPYAWGKWQQNQRLDLTANSAYWGGKPKNGGLEFRVIPDEASIVSGMKAHSFDFGLVSDPAVARQVSTGGNVTVVNEPTLSYHVLQLNGRRGPLANVKARQAIACAVDRPQLAASVYFGHATVTGPITSPAYPYDATAGLPCKPGDVNAAKQLLAASGNPNGFTLHTIVETGEYSTSTNIAQVLQSQLGAIGVKLDIDRQQTNVYVPNWTKANFDAAVALNGGSVDPYLQYGRYFTTDGSLKVPAGLTDAKLDQLLTQGNAATDLAARKQIFGQLQQTLLTDSPWVWLLRNQVYYLTTKGVTGFKPLPTESLLYLRDTKA</sequence>
<dbReference type="EMBL" id="BAAANY010000037">
    <property type="protein sequence ID" value="GAA1711432.1"/>
    <property type="molecule type" value="Genomic_DNA"/>
</dbReference>
<evidence type="ECO:0000313" key="6">
    <source>
        <dbReference type="EMBL" id="GAA1711432.1"/>
    </source>
</evidence>
<dbReference type="SUPFAM" id="SSF53850">
    <property type="entry name" value="Periplasmic binding protein-like II"/>
    <property type="match status" value="1"/>
</dbReference>
<keyword evidence="3 4" id="KW-0732">Signal</keyword>
<keyword evidence="2" id="KW-0813">Transport</keyword>
<reference evidence="7" key="1">
    <citation type="journal article" date="2019" name="Int. J. Syst. Evol. Microbiol.">
        <title>The Global Catalogue of Microorganisms (GCM) 10K type strain sequencing project: providing services to taxonomists for standard genome sequencing and annotation.</title>
        <authorList>
            <consortium name="The Broad Institute Genomics Platform"/>
            <consortium name="The Broad Institute Genome Sequencing Center for Infectious Disease"/>
            <person name="Wu L."/>
            <person name="Ma J."/>
        </authorList>
    </citation>
    <scope>NUCLEOTIDE SEQUENCE [LARGE SCALE GENOMIC DNA]</scope>
    <source>
        <strain evidence="7">JCM 14718</strain>
    </source>
</reference>
<feature type="signal peptide" evidence="4">
    <location>
        <begin position="1"/>
        <end position="22"/>
    </location>
</feature>